<evidence type="ECO:0000256" key="2">
    <source>
        <dbReference type="ARBA" id="ARBA00010790"/>
    </source>
</evidence>
<name>A0AA39JLC6_9AGAR</name>
<dbReference type="PROSITE" id="PS00624">
    <property type="entry name" value="GMC_OXRED_2"/>
    <property type="match status" value="1"/>
</dbReference>
<dbReference type="GO" id="GO:0016614">
    <property type="term" value="F:oxidoreductase activity, acting on CH-OH group of donors"/>
    <property type="evidence" value="ECO:0007669"/>
    <property type="project" value="InterPro"/>
</dbReference>
<feature type="binding site" evidence="6">
    <location>
        <begin position="527"/>
        <end position="528"/>
    </location>
    <ligand>
        <name>FAD</name>
        <dbReference type="ChEBI" id="CHEBI:57692"/>
    </ligand>
</feature>
<dbReference type="SUPFAM" id="SSF54373">
    <property type="entry name" value="FAD-linked reductases, C-terminal domain"/>
    <property type="match status" value="1"/>
</dbReference>
<evidence type="ECO:0000256" key="4">
    <source>
        <dbReference type="ARBA" id="ARBA00022827"/>
    </source>
</evidence>
<dbReference type="InterPro" id="IPR007867">
    <property type="entry name" value="GMC_OxRtase_C"/>
</dbReference>
<gene>
    <name evidence="8" type="ORF">EV421DRAFT_1903468</name>
</gene>
<proteinExistence type="inferred from homology"/>
<sequence length="545" mass="58844">MPGQIVKIHYYRLAAILPIEPHRYKVAVIIKSGTAGNVIANRLTEDPDISVLVLEAGGSTANVLLSQVPFFCPQITPGTPWDWNFTTTEQPGLNGRSVPLPRGYGLGGSSAVNYMAYTRGSSQDYDRYAKSSGDPGWGWEALQPYFRKNERFVAPADHHNTSGEFDPAVHGFDGINFVSLPGYPRGTDGRVIQLGIGKDFAGDRRLSETQLEVALRQSYLGPEYVGRPNLHVLIHAHVTRILPSDTTSLSVFPTFNAVEFTQDDGGNPQQCTFLQPSTLKEIILSAGAIGSPHILLNSGIGDRTELSALGIQPVLHLPGVGKNLTDHPSYSITFFVNSTDTIENIYFRNATFQSTALAEWQANRTGFLSAGAANQGGFLRIPHDAGVIEREPCAGDETAHYELIFLNGLLREPIPDTGNYFSVTAAVLCPLSRGNQDLAIMQYAITSAQKFVTGPVWEGYILGIATNTTEADIRGGVASLDHSMGTATMSPPDADWGVVDPNLKLKGAKGVRIVDASIFPFLPAAHPQVAVYAIAERAADIIRAE</sequence>
<dbReference type="SUPFAM" id="SSF51905">
    <property type="entry name" value="FAD/NAD(P)-binding domain"/>
    <property type="match status" value="1"/>
</dbReference>
<feature type="active site" description="Proton donor" evidence="5">
    <location>
        <position position="482"/>
    </location>
</feature>
<organism evidence="8 9">
    <name type="scientific">Armillaria borealis</name>
    <dbReference type="NCBI Taxonomy" id="47425"/>
    <lineage>
        <taxon>Eukaryota</taxon>
        <taxon>Fungi</taxon>
        <taxon>Dikarya</taxon>
        <taxon>Basidiomycota</taxon>
        <taxon>Agaricomycotina</taxon>
        <taxon>Agaricomycetes</taxon>
        <taxon>Agaricomycetidae</taxon>
        <taxon>Agaricales</taxon>
        <taxon>Marasmiineae</taxon>
        <taxon>Physalacriaceae</taxon>
        <taxon>Armillaria</taxon>
    </lineage>
</organism>
<keyword evidence="3" id="KW-0285">Flavoprotein</keyword>
<keyword evidence="4 6" id="KW-0274">FAD</keyword>
<dbReference type="PANTHER" id="PTHR11552:SF147">
    <property type="entry name" value="CHOLINE DEHYDROGENASE, MITOCHONDRIAL"/>
    <property type="match status" value="1"/>
</dbReference>
<dbReference type="PANTHER" id="PTHR11552">
    <property type="entry name" value="GLUCOSE-METHANOL-CHOLINE GMC OXIDOREDUCTASE"/>
    <property type="match status" value="1"/>
</dbReference>
<dbReference type="PIRSF" id="PIRSF000137">
    <property type="entry name" value="Alcohol_oxidase"/>
    <property type="match status" value="1"/>
</dbReference>
<dbReference type="AlphaFoldDB" id="A0AA39JLC6"/>
<evidence type="ECO:0000256" key="6">
    <source>
        <dbReference type="PIRSR" id="PIRSR000137-2"/>
    </source>
</evidence>
<feature type="binding site" evidence="6">
    <location>
        <position position="238"/>
    </location>
    <ligand>
        <name>FAD</name>
        <dbReference type="ChEBI" id="CHEBI:57692"/>
    </ligand>
</feature>
<comment type="caution">
    <text evidence="8">The sequence shown here is derived from an EMBL/GenBank/DDBJ whole genome shotgun (WGS) entry which is preliminary data.</text>
</comment>
<dbReference type="Gene3D" id="3.50.50.60">
    <property type="entry name" value="FAD/NAD(P)-binding domain"/>
    <property type="match status" value="2"/>
</dbReference>
<accession>A0AA39JLC6</accession>
<comment type="similarity">
    <text evidence="2">Belongs to the GMC oxidoreductase family.</text>
</comment>
<dbReference type="EMBL" id="JAUEPT010000022">
    <property type="protein sequence ID" value="KAK0443454.1"/>
    <property type="molecule type" value="Genomic_DNA"/>
</dbReference>
<evidence type="ECO:0000259" key="7">
    <source>
        <dbReference type="PROSITE" id="PS00624"/>
    </source>
</evidence>
<dbReference type="Proteomes" id="UP001175226">
    <property type="component" value="Unassembled WGS sequence"/>
</dbReference>
<dbReference type="InterPro" id="IPR000172">
    <property type="entry name" value="GMC_OxRdtase_N"/>
</dbReference>
<dbReference type="InterPro" id="IPR036188">
    <property type="entry name" value="FAD/NAD-bd_sf"/>
</dbReference>
<evidence type="ECO:0000256" key="5">
    <source>
        <dbReference type="PIRSR" id="PIRSR000137-1"/>
    </source>
</evidence>
<feature type="active site" description="Proton acceptor" evidence="5">
    <location>
        <position position="526"/>
    </location>
</feature>
<evidence type="ECO:0000256" key="1">
    <source>
        <dbReference type="ARBA" id="ARBA00001974"/>
    </source>
</evidence>
<protein>
    <submittedName>
        <fullName evidence="8">Aryl-alcohol oxidase</fullName>
    </submittedName>
</protein>
<dbReference type="GO" id="GO:0044550">
    <property type="term" value="P:secondary metabolite biosynthetic process"/>
    <property type="evidence" value="ECO:0007669"/>
    <property type="project" value="TreeGrafter"/>
</dbReference>
<comment type="cofactor">
    <cofactor evidence="1 6">
        <name>FAD</name>
        <dbReference type="ChEBI" id="CHEBI:57692"/>
    </cofactor>
</comment>
<dbReference type="Pfam" id="PF05199">
    <property type="entry name" value="GMC_oxred_C"/>
    <property type="match status" value="1"/>
</dbReference>
<feature type="domain" description="Glucose-methanol-choline oxidoreductase N-terminal" evidence="7">
    <location>
        <begin position="287"/>
        <end position="301"/>
    </location>
</feature>
<dbReference type="Pfam" id="PF00732">
    <property type="entry name" value="GMC_oxred_N"/>
    <property type="match status" value="1"/>
</dbReference>
<dbReference type="InterPro" id="IPR012132">
    <property type="entry name" value="GMC_OxRdtase"/>
</dbReference>
<keyword evidence="9" id="KW-1185">Reference proteome</keyword>
<evidence type="ECO:0000313" key="8">
    <source>
        <dbReference type="EMBL" id="KAK0443454.1"/>
    </source>
</evidence>
<dbReference type="GO" id="GO:0050660">
    <property type="term" value="F:flavin adenine dinucleotide binding"/>
    <property type="evidence" value="ECO:0007669"/>
    <property type="project" value="InterPro"/>
</dbReference>
<evidence type="ECO:0000313" key="9">
    <source>
        <dbReference type="Proteomes" id="UP001175226"/>
    </source>
</evidence>
<dbReference type="Gene3D" id="3.30.560.10">
    <property type="entry name" value="Glucose Oxidase, domain 3"/>
    <property type="match status" value="2"/>
</dbReference>
<evidence type="ECO:0000256" key="3">
    <source>
        <dbReference type="ARBA" id="ARBA00022630"/>
    </source>
</evidence>
<reference evidence="8" key="1">
    <citation type="submission" date="2023-06" db="EMBL/GenBank/DDBJ databases">
        <authorList>
            <consortium name="Lawrence Berkeley National Laboratory"/>
            <person name="Ahrendt S."/>
            <person name="Sahu N."/>
            <person name="Indic B."/>
            <person name="Wong-Bajracharya J."/>
            <person name="Merenyi Z."/>
            <person name="Ke H.-M."/>
            <person name="Monk M."/>
            <person name="Kocsube S."/>
            <person name="Drula E."/>
            <person name="Lipzen A."/>
            <person name="Balint B."/>
            <person name="Henrissat B."/>
            <person name="Andreopoulos B."/>
            <person name="Martin F.M."/>
            <person name="Harder C.B."/>
            <person name="Rigling D."/>
            <person name="Ford K.L."/>
            <person name="Foster G.D."/>
            <person name="Pangilinan J."/>
            <person name="Papanicolaou A."/>
            <person name="Barry K."/>
            <person name="LaButti K."/>
            <person name="Viragh M."/>
            <person name="Koriabine M."/>
            <person name="Yan M."/>
            <person name="Riley R."/>
            <person name="Champramary S."/>
            <person name="Plett K.L."/>
            <person name="Tsai I.J."/>
            <person name="Slot J."/>
            <person name="Sipos G."/>
            <person name="Plett J."/>
            <person name="Nagy L.G."/>
            <person name="Grigoriev I.V."/>
        </authorList>
    </citation>
    <scope>NUCLEOTIDE SEQUENCE</scope>
    <source>
        <strain evidence="8">FPL87.14</strain>
    </source>
</reference>